<name>A0ABQ9IM04_9NEOP</name>
<evidence type="ECO:0000313" key="3">
    <source>
        <dbReference type="Proteomes" id="UP001159363"/>
    </source>
</evidence>
<comment type="caution">
    <text evidence="2">The sequence shown here is derived from an EMBL/GenBank/DDBJ whole genome shotgun (WGS) entry which is preliminary data.</text>
</comment>
<evidence type="ECO:0000256" key="1">
    <source>
        <dbReference type="SAM" id="MobiDB-lite"/>
    </source>
</evidence>
<reference evidence="2 3" key="1">
    <citation type="submission" date="2023-02" db="EMBL/GenBank/DDBJ databases">
        <title>LHISI_Scaffold_Assembly.</title>
        <authorList>
            <person name="Stuart O.P."/>
            <person name="Cleave R."/>
            <person name="Magrath M.J.L."/>
            <person name="Mikheyev A.S."/>
        </authorList>
    </citation>
    <scope>NUCLEOTIDE SEQUENCE [LARGE SCALE GENOMIC DNA]</scope>
    <source>
        <strain evidence="2">Daus_M_001</strain>
        <tissue evidence="2">Leg muscle</tissue>
    </source>
</reference>
<keyword evidence="3" id="KW-1185">Reference proteome</keyword>
<feature type="compositionally biased region" description="Basic residues" evidence="1">
    <location>
        <begin position="342"/>
        <end position="357"/>
    </location>
</feature>
<sequence>MISPNGSPRICRAFLKLCWRKVTERLIVQSAANFTQMNKRCLWKPLRASSPTAAEHYIGEEESDRRSEKNSGAPRVSSFLWRGTSCIAPLLGRNSRYCPRTAALLPARLDRCRPLLLAGEKNGVECQGSGEVRSNCELTLPHVQSMLLPRRSSPLCTVPGPVTSEQLIWDQEVFLEVADDYKLLFQLVPGRHAQCISALSADLNRTTPAEGGMRRLSSSGHHQAMIAEWVCPIDDSRLPQQPPGTIIKVVTFQNDERHGKLMQHLDASLLGVGPQAAVTYTLSIVKLFALSDDTAGRSPRSGCNSVVVWEQREKHLRVSKSAEMKGWGKGRSPRKHADSQRHRQARLPHVKSQKRPRRESNPFHLGNRSNWCRYRNHRRDDDFLVTGAKNGIVRSRKPKLQEIRRLFVCCITELRFPFWHLRIVRPDLGGEVTYEATPERKGARNGRSQRKPVGRQNDFHVRKSGSDSARNRAWFVLVGGEWSTSYRKVTKESYAEAQKIHMAPTTRVERLRIGFEPQQSRSQIFARENRAARFAWSSGFLGYLPFSPPLRSGAAPNTHTLKRILPIHGSVTRGLYVICGRAIVTRTHEDGYVRASTSAISFSLRNHEQCGDFPVRLYSEWSGKGAAVALGAISAFASSNVRKQWQNIDQDSQARKTLSRLGGHCVTNSLAARLVPRISSTMGDFANPMRMIGVSMEQRRNEGAGKWDIPKKTHRPAASLDTIPTCENPGVTRPGIEPGSPWWEASTLSAQPPRPPWIKRYTISLTVEQRVGENQDLCAFVRGQISWGQTNGALKIRIRAVTGRSTGNCVGRVTRVRVVDSCKITAARDNCHCVQRIDERDFVVG</sequence>
<dbReference type="EMBL" id="JARBHB010000001">
    <property type="protein sequence ID" value="KAJ8897718.1"/>
    <property type="molecule type" value="Genomic_DNA"/>
</dbReference>
<evidence type="ECO:0000313" key="2">
    <source>
        <dbReference type="EMBL" id="KAJ8897718.1"/>
    </source>
</evidence>
<feature type="compositionally biased region" description="Basic residues" evidence="1">
    <location>
        <begin position="443"/>
        <end position="453"/>
    </location>
</feature>
<feature type="region of interest" description="Disordered" evidence="1">
    <location>
        <begin position="435"/>
        <end position="465"/>
    </location>
</feature>
<gene>
    <name evidence="2" type="ORF">PR048_003068</name>
</gene>
<accession>A0ABQ9IM04</accession>
<organism evidence="2 3">
    <name type="scientific">Dryococelus australis</name>
    <dbReference type="NCBI Taxonomy" id="614101"/>
    <lineage>
        <taxon>Eukaryota</taxon>
        <taxon>Metazoa</taxon>
        <taxon>Ecdysozoa</taxon>
        <taxon>Arthropoda</taxon>
        <taxon>Hexapoda</taxon>
        <taxon>Insecta</taxon>
        <taxon>Pterygota</taxon>
        <taxon>Neoptera</taxon>
        <taxon>Polyneoptera</taxon>
        <taxon>Phasmatodea</taxon>
        <taxon>Verophasmatodea</taxon>
        <taxon>Anareolatae</taxon>
        <taxon>Phasmatidae</taxon>
        <taxon>Eurycanthinae</taxon>
        <taxon>Dryococelus</taxon>
    </lineage>
</organism>
<proteinExistence type="predicted"/>
<dbReference type="Proteomes" id="UP001159363">
    <property type="component" value="Chromosome 1"/>
</dbReference>
<feature type="region of interest" description="Disordered" evidence="1">
    <location>
        <begin position="319"/>
        <end position="365"/>
    </location>
</feature>
<protein>
    <submittedName>
        <fullName evidence="2">Uncharacterized protein</fullName>
    </submittedName>
</protein>